<dbReference type="SUPFAM" id="SSF56784">
    <property type="entry name" value="HAD-like"/>
    <property type="match status" value="1"/>
</dbReference>
<dbReference type="InterPro" id="IPR036412">
    <property type="entry name" value="HAD-like_sf"/>
</dbReference>
<dbReference type="KEGG" id="vg:11536494"/>
<dbReference type="EMBL" id="JN418988">
    <property type="protein sequence ID" value="AEW69657.1"/>
    <property type="molecule type" value="Genomic_DNA"/>
</dbReference>
<sequence length="259" mass="30509">MSFCRIVDSNYKKRNRLIHFNLASVFQNLVINDKVCQGKWDETGARSIGYSVLVYFENVDYLIQQNLYVDYVNGEEFPTSEALISHIIKLYRTFKQSIERHESVVVWDLDETLINDDGTLTSEDLIHYLLQFKKHFKRMVVWSHGDPGHVIGHLKRLRLYSLFDIVITRSYHTSYGFNKGIGFVLKQLNRKFKTTMITYSCLVDDKPSNYIGDYTFYLRLNPKERDHSRAFKTALSLLPDRIDLYFNHGSKMFGNLKYL</sequence>
<dbReference type="Gene3D" id="3.40.50.1000">
    <property type="entry name" value="HAD superfamily/HAD-like"/>
    <property type="match status" value="1"/>
</dbReference>
<dbReference type="GeneID" id="11536494"/>
<reference evidence="1 2" key="1">
    <citation type="journal article" date="2012" name="Viruses">
        <title>Analysis of the Genome of the Sexually Transmitted Insect Virus Helicoverpa zea Nudivirus 2.</title>
        <authorList>
            <person name="Burand J.P."/>
            <person name="Kim W."/>
            <person name="Afonso C.L."/>
            <person name="Tulman E.R."/>
            <person name="Kutish G.F."/>
            <person name="Lu Z."/>
            <person name="Rock D.L."/>
        </authorList>
    </citation>
    <scope>NUCLEOTIDE SEQUENCE [LARGE SCALE GENOMIC DNA]</scope>
    <source>
        <strain evidence="1">MS1</strain>
    </source>
</reference>
<organismHost>
    <name type="scientific">Helicoverpa zea</name>
    <name type="common">Corn earworm moth</name>
    <name type="synonym">Heliothis zea</name>
    <dbReference type="NCBI Taxonomy" id="7113"/>
</organismHost>
<dbReference type="CDD" id="cd01427">
    <property type="entry name" value="HAD_like"/>
    <property type="match status" value="1"/>
</dbReference>
<dbReference type="InterPro" id="IPR007827">
    <property type="entry name" value="DUF705"/>
</dbReference>
<keyword evidence="2" id="KW-1185">Reference proteome</keyword>
<proteinExistence type="predicted"/>
<dbReference type="RefSeq" id="YP_004956856.1">
    <property type="nucleotide sequence ID" value="NC_004156.2"/>
</dbReference>
<gene>
    <name evidence="1" type="primary">orf108</name>
    <name evidence="1" type="ORF">Hz2V108</name>
</gene>
<dbReference type="Pfam" id="PF05152">
    <property type="entry name" value="DUF705"/>
    <property type="match status" value="1"/>
</dbReference>
<accession>G9I0D4</accession>
<evidence type="ECO:0000313" key="2">
    <source>
        <dbReference type="Proteomes" id="UP000029779"/>
    </source>
</evidence>
<dbReference type="OrthoDB" id="4999at10239"/>
<organism evidence="1 2">
    <name type="scientific">Helicoverpa zea nudivirus 2</name>
    <name type="common">HzNV-2</name>
    <dbReference type="NCBI Taxonomy" id="1128424"/>
    <lineage>
        <taxon>Viruses</taxon>
        <taxon>Viruses incertae sedis</taxon>
        <taxon>Naldaviricetes</taxon>
        <taxon>Lefavirales</taxon>
        <taxon>Nudiviridae</taxon>
        <taxon>Betanudivirus</taxon>
        <taxon>Betanudivirus hezeae</taxon>
    </lineage>
</organism>
<dbReference type="Proteomes" id="UP000029779">
    <property type="component" value="Segment"/>
</dbReference>
<name>G9I0D4_HZNV2</name>
<dbReference type="InterPro" id="IPR023214">
    <property type="entry name" value="HAD_sf"/>
</dbReference>
<evidence type="ECO:0000313" key="1">
    <source>
        <dbReference type="EMBL" id="AEW69657.1"/>
    </source>
</evidence>
<protein>
    <submittedName>
        <fullName evidence="1">Baculovirus 38k protein</fullName>
    </submittedName>
</protein>